<evidence type="ECO:0000313" key="2">
    <source>
        <dbReference type="Proteomes" id="UP001168990"/>
    </source>
</evidence>
<dbReference type="Proteomes" id="UP001168990">
    <property type="component" value="Unassembled WGS sequence"/>
</dbReference>
<evidence type="ECO:0000313" key="1">
    <source>
        <dbReference type="EMBL" id="KAK0176728.1"/>
    </source>
</evidence>
<dbReference type="EMBL" id="JAQQBS010000001">
    <property type="protein sequence ID" value="KAK0176728.1"/>
    <property type="molecule type" value="Genomic_DNA"/>
</dbReference>
<name>A0AA39FW34_9HYME</name>
<sequence length="146" mass="17652">MKNNYEIIYDLRRLENDPTRSEILHFPYLKEYLSLKIEHNLEKMEIKKFNEVLITQIMNLQNQYPNVKYTFHDVNDELLFTTIVEFDNIYTHCQLLSSAITRVLKLSLNNEFREKCFELLNIDHSEMANDSMMRTLLSLFNDNYQM</sequence>
<organism evidence="1 2">
    <name type="scientific">Microctonus aethiopoides</name>
    <dbReference type="NCBI Taxonomy" id="144406"/>
    <lineage>
        <taxon>Eukaryota</taxon>
        <taxon>Metazoa</taxon>
        <taxon>Ecdysozoa</taxon>
        <taxon>Arthropoda</taxon>
        <taxon>Hexapoda</taxon>
        <taxon>Insecta</taxon>
        <taxon>Pterygota</taxon>
        <taxon>Neoptera</taxon>
        <taxon>Endopterygota</taxon>
        <taxon>Hymenoptera</taxon>
        <taxon>Apocrita</taxon>
        <taxon>Ichneumonoidea</taxon>
        <taxon>Braconidae</taxon>
        <taxon>Euphorinae</taxon>
        <taxon>Microctonus</taxon>
    </lineage>
</organism>
<keyword evidence="2" id="KW-1185">Reference proteome</keyword>
<comment type="caution">
    <text evidence="1">The sequence shown here is derived from an EMBL/GenBank/DDBJ whole genome shotgun (WGS) entry which is preliminary data.</text>
</comment>
<reference evidence="1" key="1">
    <citation type="journal article" date="2023" name="bioRxiv">
        <title>Scaffold-level genome assemblies of two parasitoid biocontrol wasps reveal the parthenogenesis mechanism and an associated novel virus.</title>
        <authorList>
            <person name="Inwood S."/>
            <person name="Skelly J."/>
            <person name="Guhlin J."/>
            <person name="Harrop T."/>
            <person name="Goldson S."/>
            <person name="Dearden P."/>
        </authorList>
    </citation>
    <scope>NUCLEOTIDE SEQUENCE</scope>
    <source>
        <strain evidence="1">Irish</strain>
        <tissue evidence="1">Whole body</tissue>
    </source>
</reference>
<proteinExistence type="predicted"/>
<reference evidence="1" key="2">
    <citation type="submission" date="2023-03" db="EMBL/GenBank/DDBJ databases">
        <authorList>
            <person name="Inwood S.N."/>
            <person name="Skelly J.G."/>
            <person name="Guhlin J."/>
            <person name="Harrop T.W.R."/>
            <person name="Goldson S.G."/>
            <person name="Dearden P.K."/>
        </authorList>
    </citation>
    <scope>NUCLEOTIDE SEQUENCE</scope>
    <source>
        <strain evidence="1">Irish</strain>
        <tissue evidence="1">Whole body</tissue>
    </source>
</reference>
<dbReference type="AlphaFoldDB" id="A0AA39FW34"/>
<protein>
    <submittedName>
        <fullName evidence="1">Uncharacterized protein</fullName>
    </submittedName>
</protein>
<accession>A0AA39FW34</accession>
<gene>
    <name evidence="1" type="ORF">PV328_000838</name>
</gene>